<dbReference type="PANTHER" id="PTHR14256">
    <property type="entry name" value="NADH-UBIQUINONE OXIDOREDUCTASE MLRQ SUBUNIT"/>
    <property type="match status" value="1"/>
</dbReference>
<feature type="transmembrane region" description="Helical" evidence="1">
    <location>
        <begin position="45"/>
        <end position="65"/>
    </location>
</feature>
<dbReference type="PANTHER" id="PTHR14256:SF1">
    <property type="entry name" value="GEO09626P1"/>
    <property type="match status" value="1"/>
</dbReference>
<dbReference type="AlphaFoldDB" id="A0A0U2TJT6"/>
<dbReference type="Pfam" id="PF06522">
    <property type="entry name" value="B12D"/>
    <property type="match status" value="1"/>
</dbReference>
<dbReference type="EMBL" id="KT754608">
    <property type="protein sequence ID" value="ALS04442.1"/>
    <property type="molecule type" value="mRNA"/>
</dbReference>
<dbReference type="EMBL" id="KT754609">
    <property type="protein sequence ID" value="ALS04443.1"/>
    <property type="molecule type" value="mRNA"/>
</dbReference>
<keyword evidence="1" id="KW-0812">Transmembrane</keyword>
<dbReference type="EMBL" id="KT754607">
    <property type="protein sequence ID" value="ALS04441.1"/>
    <property type="molecule type" value="mRNA"/>
</dbReference>
<keyword evidence="1" id="KW-0472">Membrane</keyword>
<name>A0A0U2TJT6_ACAPC</name>
<evidence type="ECO:0000256" key="1">
    <source>
        <dbReference type="SAM" id="Phobius"/>
    </source>
</evidence>
<reference evidence="2" key="1">
    <citation type="journal article" date="2015" name="Sci. Rep.">
        <title>Spliced leader RNA trans-splicing discovered in copepods.</title>
        <authorList>
            <person name="Yang F."/>
            <person name="Xu D."/>
            <person name="Zhuang Y."/>
            <person name="Yi X."/>
            <person name="Huang Y."/>
            <person name="Chen H."/>
            <person name="Lin S."/>
            <person name="Campbell D.A."/>
            <person name="Sturm N.R."/>
            <person name="Liu G."/>
            <person name="Zhang H."/>
        </authorList>
    </citation>
    <scope>NUCLEOTIDE SEQUENCE</scope>
</reference>
<keyword evidence="1" id="KW-1133">Transmembrane helix</keyword>
<protein>
    <submittedName>
        <fullName evidence="2">NADH dehydrogenase</fullName>
    </submittedName>
</protein>
<proteinExistence type="evidence at transcript level"/>
<dbReference type="EMBL" id="KT754610">
    <property type="protein sequence ID" value="ALS04444.1"/>
    <property type="molecule type" value="mRNA"/>
</dbReference>
<evidence type="ECO:0000313" key="2">
    <source>
        <dbReference type="EMBL" id="ALS04441.1"/>
    </source>
</evidence>
<organism evidence="2">
    <name type="scientific">Acartia pacifica</name>
    <name type="common">Copepod</name>
    <dbReference type="NCBI Taxonomy" id="335913"/>
    <lineage>
        <taxon>Eukaryota</taxon>
        <taxon>Metazoa</taxon>
        <taxon>Ecdysozoa</taxon>
        <taxon>Arthropoda</taxon>
        <taxon>Crustacea</taxon>
        <taxon>Multicrustacea</taxon>
        <taxon>Hexanauplia</taxon>
        <taxon>Copepoda</taxon>
        <taxon>Calanoida</taxon>
        <taxon>Acartiidae</taxon>
        <taxon>Acartia</taxon>
    </lineage>
</organism>
<accession>A0A0U2TJT6</accession>
<dbReference type="InterPro" id="IPR010530">
    <property type="entry name" value="B12D"/>
</dbReference>
<sequence length="111" mass="12835">MFISRIVRSIDHPYMYGPGGRFANNRRMQGLTWQSFKHHKALQPLFAVIGTGCVGVLAYLVRLAVKTTDVNWVKNKDPAYPYNYYDGKQFKLLNPAGVDYSQYGKERPRFE</sequence>